<keyword evidence="10" id="KW-0539">Nucleus</keyword>
<dbReference type="GO" id="GO:0006397">
    <property type="term" value="P:mRNA processing"/>
    <property type="evidence" value="ECO:0007669"/>
    <property type="project" value="UniProtKB-KW"/>
</dbReference>
<comment type="subcellular location">
    <subcellularLocation>
        <location evidence="1">Nucleus speckle</location>
    </subcellularLocation>
    <subcellularLocation>
        <location evidence="2">Nucleus</location>
        <location evidence="2">Nucleoplasm</location>
    </subcellularLocation>
</comment>
<evidence type="ECO:0000259" key="11">
    <source>
        <dbReference type="Pfam" id="PF15803"/>
    </source>
</evidence>
<keyword evidence="9" id="KW-0508">mRNA splicing</keyword>
<keyword evidence="7" id="KW-0863">Zinc-finger</keyword>
<dbReference type="GO" id="GO:0008380">
    <property type="term" value="P:RNA splicing"/>
    <property type="evidence" value="ECO:0007669"/>
    <property type="project" value="UniProtKB-KW"/>
</dbReference>
<keyword evidence="4" id="KW-0507">mRNA processing</keyword>
<evidence type="ECO:0000256" key="7">
    <source>
        <dbReference type="ARBA" id="ARBA00022771"/>
    </source>
</evidence>
<dbReference type="GO" id="GO:0008270">
    <property type="term" value="F:zinc ion binding"/>
    <property type="evidence" value="ECO:0007669"/>
    <property type="project" value="UniProtKB-KW"/>
</dbReference>
<evidence type="ECO:0000259" key="12">
    <source>
        <dbReference type="Pfam" id="PF15805"/>
    </source>
</evidence>
<dbReference type="AlphaFoldDB" id="A0A8S0RGE8"/>
<evidence type="ECO:0000313" key="13">
    <source>
        <dbReference type="EMBL" id="CAA2978312.1"/>
    </source>
</evidence>
<keyword evidence="6" id="KW-0747">Spliceosome</keyword>
<reference evidence="13 14" key="1">
    <citation type="submission" date="2019-12" db="EMBL/GenBank/DDBJ databases">
        <authorList>
            <person name="Alioto T."/>
            <person name="Alioto T."/>
            <person name="Gomez Garrido J."/>
        </authorList>
    </citation>
    <scope>NUCLEOTIDE SEQUENCE [LARGE SCALE GENOMIC DNA]</scope>
</reference>
<comment type="caution">
    <text evidence="13">The sequence shown here is derived from an EMBL/GenBank/DDBJ whole genome shotgun (WGS) entry which is preliminary data.</text>
</comment>
<keyword evidence="14" id="KW-1185">Reference proteome</keyword>
<keyword evidence="5" id="KW-0479">Metal-binding</keyword>
<keyword evidence="8" id="KW-0862">Zinc</keyword>
<dbReference type="Gramene" id="OE9A058959T2">
    <property type="protein sequence ID" value="OE9A058959C2"/>
    <property type="gene ID" value="OE9A058959"/>
</dbReference>
<dbReference type="PANTHER" id="PTHR32297">
    <property type="entry name" value="SODIUM CHANNEL MODIFIER 1"/>
    <property type="match status" value="1"/>
</dbReference>
<dbReference type="InterPro" id="IPR031622">
    <property type="entry name" value="Znf-SCNM1"/>
</dbReference>
<evidence type="ECO:0000256" key="3">
    <source>
        <dbReference type="ARBA" id="ARBA00020620"/>
    </source>
</evidence>
<evidence type="ECO:0000256" key="1">
    <source>
        <dbReference type="ARBA" id="ARBA00004324"/>
    </source>
</evidence>
<evidence type="ECO:0000256" key="4">
    <source>
        <dbReference type="ARBA" id="ARBA00022664"/>
    </source>
</evidence>
<dbReference type="InterPro" id="IPR031625">
    <property type="entry name" value="SCNM1_acidic"/>
</dbReference>
<organism evidence="13 14">
    <name type="scientific">Olea europaea subsp. europaea</name>
    <dbReference type="NCBI Taxonomy" id="158383"/>
    <lineage>
        <taxon>Eukaryota</taxon>
        <taxon>Viridiplantae</taxon>
        <taxon>Streptophyta</taxon>
        <taxon>Embryophyta</taxon>
        <taxon>Tracheophyta</taxon>
        <taxon>Spermatophyta</taxon>
        <taxon>Magnoliopsida</taxon>
        <taxon>eudicotyledons</taxon>
        <taxon>Gunneridae</taxon>
        <taxon>Pentapetalae</taxon>
        <taxon>asterids</taxon>
        <taxon>lamiids</taxon>
        <taxon>Lamiales</taxon>
        <taxon>Oleaceae</taxon>
        <taxon>Oleeae</taxon>
        <taxon>Olea</taxon>
    </lineage>
</organism>
<gene>
    <name evidence="13" type="ORF">OLEA9_A058959</name>
</gene>
<feature type="domain" description="Sodium channel modifier 1 zinc-finger" evidence="11">
    <location>
        <begin position="43"/>
        <end position="69"/>
    </location>
</feature>
<feature type="domain" description="Sodium channel modifier 1 acidic C-terminal" evidence="12">
    <location>
        <begin position="183"/>
        <end position="221"/>
    </location>
</feature>
<name>A0A8S0RGE8_OLEEU</name>
<dbReference type="InterPro" id="IPR033570">
    <property type="entry name" value="SCNM1"/>
</dbReference>
<evidence type="ECO:0000256" key="10">
    <source>
        <dbReference type="ARBA" id="ARBA00023242"/>
    </source>
</evidence>
<accession>A0A8S0RGE8</accession>
<dbReference type="OrthoDB" id="1924550at2759"/>
<sequence length="227" mass="26363">MSVFGGDNWAREAQYRKRRVDDLLFEGLDASAYKKLSNGNFTCLVCPHNPVFDTPLLLSMHGRGSRHKAAESKKKERELWRQEEISKRLALSKCDTSTSGSNVSHEQCRNGKKPLIERTRKAASEIFSNDIIEQRNKCRKPDGESVISSFVYGQSIQWKEHPTEMEVPRKEVVVDQVQQLDYRERQERELKFTAAGWKRDCHGRWFKDENVEFDSDEEDPNVVLKVN</sequence>
<evidence type="ECO:0000256" key="8">
    <source>
        <dbReference type="ARBA" id="ARBA00022833"/>
    </source>
</evidence>
<dbReference type="GO" id="GO:0016607">
    <property type="term" value="C:nuclear speck"/>
    <property type="evidence" value="ECO:0007669"/>
    <property type="project" value="UniProtKB-SubCell"/>
</dbReference>
<dbReference type="EMBL" id="CACTIH010003618">
    <property type="protein sequence ID" value="CAA2978312.1"/>
    <property type="molecule type" value="Genomic_DNA"/>
</dbReference>
<evidence type="ECO:0000256" key="9">
    <source>
        <dbReference type="ARBA" id="ARBA00023187"/>
    </source>
</evidence>
<dbReference type="Pfam" id="PF15805">
    <property type="entry name" value="SCNM1_acidic"/>
    <property type="match status" value="1"/>
</dbReference>
<evidence type="ECO:0000256" key="6">
    <source>
        <dbReference type="ARBA" id="ARBA00022728"/>
    </source>
</evidence>
<dbReference type="Pfam" id="PF15803">
    <property type="entry name" value="zf-SCNM1"/>
    <property type="match status" value="1"/>
</dbReference>
<dbReference type="Proteomes" id="UP000594638">
    <property type="component" value="Unassembled WGS sequence"/>
</dbReference>
<evidence type="ECO:0000313" key="14">
    <source>
        <dbReference type="Proteomes" id="UP000594638"/>
    </source>
</evidence>
<proteinExistence type="predicted"/>
<evidence type="ECO:0000256" key="2">
    <source>
        <dbReference type="ARBA" id="ARBA00004642"/>
    </source>
</evidence>
<dbReference type="GO" id="GO:0005681">
    <property type="term" value="C:spliceosomal complex"/>
    <property type="evidence" value="ECO:0007669"/>
    <property type="project" value="UniProtKB-KW"/>
</dbReference>
<dbReference type="PANTHER" id="PTHR32297:SF1">
    <property type="entry name" value="SODIUM CHANNEL MODIFIER 1"/>
    <property type="match status" value="1"/>
</dbReference>
<evidence type="ECO:0000256" key="5">
    <source>
        <dbReference type="ARBA" id="ARBA00022723"/>
    </source>
</evidence>
<protein>
    <recommendedName>
        <fullName evidence="3">Sodium channel modifier 1</fullName>
    </recommendedName>
</protein>